<keyword evidence="4 6" id="KW-0472">Membrane</keyword>
<evidence type="ECO:0000259" key="7">
    <source>
        <dbReference type="Pfam" id="PF06271"/>
    </source>
</evidence>
<feature type="transmembrane region" description="Helical" evidence="6">
    <location>
        <begin position="111"/>
        <end position="134"/>
    </location>
</feature>
<comment type="caution">
    <text evidence="8">The sequence shown here is derived from an EMBL/GenBank/DDBJ whole genome shotgun (WGS) entry which is preliminary data.</text>
</comment>
<feature type="transmembrane region" description="Helical" evidence="6">
    <location>
        <begin position="50"/>
        <end position="72"/>
    </location>
</feature>
<dbReference type="RefSeq" id="WP_209644566.1">
    <property type="nucleotide sequence ID" value="NZ_JAGINW010000001.1"/>
</dbReference>
<dbReference type="Proteomes" id="UP001519332">
    <property type="component" value="Unassembled WGS sequence"/>
</dbReference>
<evidence type="ECO:0000256" key="1">
    <source>
        <dbReference type="ARBA" id="ARBA00004141"/>
    </source>
</evidence>
<accession>A0ABS4TTC9</accession>
<feature type="domain" description="RDD" evidence="7">
    <location>
        <begin position="16"/>
        <end position="148"/>
    </location>
</feature>
<feature type="region of interest" description="Disordered" evidence="5">
    <location>
        <begin position="244"/>
        <end position="277"/>
    </location>
</feature>
<evidence type="ECO:0000313" key="8">
    <source>
        <dbReference type="EMBL" id="MBP2327643.1"/>
    </source>
</evidence>
<evidence type="ECO:0000256" key="3">
    <source>
        <dbReference type="ARBA" id="ARBA00022989"/>
    </source>
</evidence>
<dbReference type="EMBL" id="JAGINW010000001">
    <property type="protein sequence ID" value="MBP2327643.1"/>
    <property type="molecule type" value="Genomic_DNA"/>
</dbReference>
<organism evidence="8 9">
    <name type="scientific">Kibdelosporangium banguiense</name>
    <dbReference type="NCBI Taxonomy" id="1365924"/>
    <lineage>
        <taxon>Bacteria</taxon>
        <taxon>Bacillati</taxon>
        <taxon>Actinomycetota</taxon>
        <taxon>Actinomycetes</taxon>
        <taxon>Pseudonocardiales</taxon>
        <taxon>Pseudonocardiaceae</taxon>
        <taxon>Kibdelosporangium</taxon>
    </lineage>
</organism>
<evidence type="ECO:0000256" key="4">
    <source>
        <dbReference type="ARBA" id="ARBA00023136"/>
    </source>
</evidence>
<dbReference type="PANTHER" id="PTHR38480:SF1">
    <property type="entry name" value="SLR0254 PROTEIN"/>
    <property type="match status" value="1"/>
</dbReference>
<dbReference type="InterPro" id="IPR010432">
    <property type="entry name" value="RDD"/>
</dbReference>
<evidence type="ECO:0000313" key="9">
    <source>
        <dbReference type="Proteomes" id="UP001519332"/>
    </source>
</evidence>
<dbReference type="PANTHER" id="PTHR38480">
    <property type="entry name" value="SLR0254 PROTEIN"/>
    <property type="match status" value="1"/>
</dbReference>
<keyword evidence="3 6" id="KW-1133">Transmembrane helix</keyword>
<sequence length="277" mass="29150">MSDLVSGEAVLLELRVAKLASRGLAFALDVLIQAITLLLAFLLIVPGDAIGFDSALAATVTLVVIVLVLVGYPTTAETLTRGRTIGKAALGLRTVRTDGGPIRFRHAIVRALAGFFVDFWGLGLLGVVAVVVSLSSKNGQRVGDLLAGTFVVRERVPQQQVAGPVYMPPPLAGWAATQQVSALPNDLALAVRQYLGRVHQLTHDAAASLGYRLAGEVSAHLGTPIPPNVPIPAYLAAVLAERRNREEGRHPQIPPQPPVEEAFPTTPPSDGPFAPPS</sequence>
<comment type="subcellular location">
    <subcellularLocation>
        <location evidence="1">Membrane</location>
        <topology evidence="1">Multi-pass membrane protein</topology>
    </subcellularLocation>
</comment>
<proteinExistence type="predicted"/>
<protein>
    <submittedName>
        <fullName evidence="8">RDD family membrane protein YckC</fullName>
    </submittedName>
</protein>
<reference evidence="8 9" key="1">
    <citation type="submission" date="2021-03" db="EMBL/GenBank/DDBJ databases">
        <title>Sequencing the genomes of 1000 actinobacteria strains.</title>
        <authorList>
            <person name="Klenk H.-P."/>
        </authorList>
    </citation>
    <scope>NUCLEOTIDE SEQUENCE [LARGE SCALE GENOMIC DNA]</scope>
    <source>
        <strain evidence="8 9">DSM 46670</strain>
    </source>
</reference>
<evidence type="ECO:0000256" key="5">
    <source>
        <dbReference type="SAM" id="MobiDB-lite"/>
    </source>
</evidence>
<gene>
    <name evidence="8" type="ORF">JOF56_008028</name>
</gene>
<evidence type="ECO:0000256" key="6">
    <source>
        <dbReference type="SAM" id="Phobius"/>
    </source>
</evidence>
<keyword evidence="9" id="KW-1185">Reference proteome</keyword>
<dbReference type="Pfam" id="PF06271">
    <property type="entry name" value="RDD"/>
    <property type="match status" value="1"/>
</dbReference>
<feature type="transmembrane region" description="Helical" evidence="6">
    <location>
        <begin position="24"/>
        <end position="44"/>
    </location>
</feature>
<keyword evidence="2 6" id="KW-0812">Transmembrane</keyword>
<evidence type="ECO:0000256" key="2">
    <source>
        <dbReference type="ARBA" id="ARBA00022692"/>
    </source>
</evidence>
<name>A0ABS4TTC9_9PSEU</name>
<feature type="compositionally biased region" description="Pro residues" evidence="5">
    <location>
        <begin position="265"/>
        <end position="277"/>
    </location>
</feature>